<dbReference type="InterPro" id="IPR039353">
    <property type="entry name" value="TF_Adf1"/>
</dbReference>
<dbReference type="GO" id="GO:0005634">
    <property type="term" value="C:nucleus"/>
    <property type="evidence" value="ECO:0007669"/>
    <property type="project" value="TreeGrafter"/>
</dbReference>
<feature type="domain" description="MADF" evidence="2">
    <location>
        <begin position="28"/>
        <end position="121"/>
    </location>
</feature>
<dbReference type="AlphaFoldDB" id="A0A9D4C086"/>
<dbReference type="InterPro" id="IPR006578">
    <property type="entry name" value="MADF-dom"/>
</dbReference>
<reference evidence="3" key="1">
    <citation type="journal article" date="2019" name="bioRxiv">
        <title>The Genome of the Zebra Mussel, Dreissena polymorpha: A Resource for Invasive Species Research.</title>
        <authorList>
            <person name="McCartney M.A."/>
            <person name="Auch B."/>
            <person name="Kono T."/>
            <person name="Mallez S."/>
            <person name="Zhang Y."/>
            <person name="Obille A."/>
            <person name="Becker A."/>
            <person name="Abrahante J.E."/>
            <person name="Garbe J."/>
            <person name="Badalamenti J.P."/>
            <person name="Herman A."/>
            <person name="Mangelson H."/>
            <person name="Liachko I."/>
            <person name="Sullivan S."/>
            <person name="Sone E.D."/>
            <person name="Koren S."/>
            <person name="Silverstein K.A.T."/>
            <person name="Beckman K.B."/>
            <person name="Gohl D.M."/>
        </authorList>
    </citation>
    <scope>NUCLEOTIDE SEQUENCE</scope>
    <source>
        <strain evidence="3">Duluth1</strain>
        <tissue evidence="3">Whole animal</tissue>
    </source>
</reference>
<sequence>MFQQQPPAKKRTYKPYYYATLTEAQKEEVIDWLKDTPSIYSKRLTDYKNPQNKEKLWEEKADDMGVEVAAQKKTYKSKHTQMRRLKRTVGKLGKDTETVDDMSATDKWVWERFSFLKDHIKSVERRNVVSIRGTGREPTEVIIQSDSGSESQPTEPPSHRLSTESVDLKRSLMEFMSDKKDGRSTFARTSNGPHRSSLWKCYTKYRGRLKRAMRCFSR</sequence>
<organism evidence="3 4">
    <name type="scientific">Dreissena polymorpha</name>
    <name type="common">Zebra mussel</name>
    <name type="synonym">Mytilus polymorpha</name>
    <dbReference type="NCBI Taxonomy" id="45954"/>
    <lineage>
        <taxon>Eukaryota</taxon>
        <taxon>Metazoa</taxon>
        <taxon>Spiralia</taxon>
        <taxon>Lophotrochozoa</taxon>
        <taxon>Mollusca</taxon>
        <taxon>Bivalvia</taxon>
        <taxon>Autobranchia</taxon>
        <taxon>Heteroconchia</taxon>
        <taxon>Euheterodonta</taxon>
        <taxon>Imparidentia</taxon>
        <taxon>Neoheterodontei</taxon>
        <taxon>Myida</taxon>
        <taxon>Dreissenoidea</taxon>
        <taxon>Dreissenidae</taxon>
        <taxon>Dreissena</taxon>
    </lineage>
</organism>
<dbReference type="EMBL" id="JAIWYP010000013">
    <property type="protein sequence ID" value="KAH3714882.1"/>
    <property type="molecule type" value="Genomic_DNA"/>
</dbReference>
<evidence type="ECO:0000259" key="2">
    <source>
        <dbReference type="PROSITE" id="PS51029"/>
    </source>
</evidence>
<dbReference type="GO" id="GO:0005667">
    <property type="term" value="C:transcription regulator complex"/>
    <property type="evidence" value="ECO:0007669"/>
    <property type="project" value="TreeGrafter"/>
</dbReference>
<evidence type="ECO:0000313" key="3">
    <source>
        <dbReference type="EMBL" id="KAH3714882.1"/>
    </source>
</evidence>
<evidence type="ECO:0000256" key="1">
    <source>
        <dbReference type="SAM" id="MobiDB-lite"/>
    </source>
</evidence>
<gene>
    <name evidence="3" type="ORF">DPMN_057584</name>
</gene>
<feature type="compositionally biased region" description="Polar residues" evidence="1">
    <location>
        <begin position="142"/>
        <end position="153"/>
    </location>
</feature>
<comment type="caution">
    <text evidence="3">The sequence shown here is derived from an EMBL/GenBank/DDBJ whole genome shotgun (WGS) entry which is preliminary data.</text>
</comment>
<dbReference type="PANTHER" id="PTHR12243">
    <property type="entry name" value="MADF DOMAIN TRANSCRIPTION FACTOR"/>
    <property type="match status" value="1"/>
</dbReference>
<evidence type="ECO:0000313" key="4">
    <source>
        <dbReference type="Proteomes" id="UP000828390"/>
    </source>
</evidence>
<dbReference type="PROSITE" id="PS51029">
    <property type="entry name" value="MADF"/>
    <property type="match status" value="1"/>
</dbReference>
<dbReference type="PANTHER" id="PTHR12243:SF60">
    <property type="entry name" value="SI:CH211-15D5.12-RELATED"/>
    <property type="match status" value="1"/>
</dbReference>
<name>A0A9D4C086_DREPO</name>
<accession>A0A9D4C086</accession>
<protein>
    <recommendedName>
        <fullName evidence="2">MADF domain-containing protein</fullName>
    </recommendedName>
</protein>
<proteinExistence type="predicted"/>
<keyword evidence="4" id="KW-1185">Reference proteome</keyword>
<dbReference type="Pfam" id="PF10545">
    <property type="entry name" value="MADF_DNA_bdg"/>
    <property type="match status" value="1"/>
</dbReference>
<dbReference type="Proteomes" id="UP000828390">
    <property type="component" value="Unassembled WGS sequence"/>
</dbReference>
<feature type="region of interest" description="Disordered" evidence="1">
    <location>
        <begin position="137"/>
        <end position="165"/>
    </location>
</feature>
<dbReference type="GO" id="GO:0006357">
    <property type="term" value="P:regulation of transcription by RNA polymerase II"/>
    <property type="evidence" value="ECO:0007669"/>
    <property type="project" value="TreeGrafter"/>
</dbReference>
<reference evidence="3" key="2">
    <citation type="submission" date="2020-11" db="EMBL/GenBank/DDBJ databases">
        <authorList>
            <person name="McCartney M.A."/>
            <person name="Auch B."/>
            <person name="Kono T."/>
            <person name="Mallez S."/>
            <person name="Becker A."/>
            <person name="Gohl D.M."/>
            <person name="Silverstein K.A.T."/>
            <person name="Koren S."/>
            <person name="Bechman K.B."/>
            <person name="Herman A."/>
            <person name="Abrahante J.E."/>
            <person name="Garbe J."/>
        </authorList>
    </citation>
    <scope>NUCLEOTIDE SEQUENCE</scope>
    <source>
        <strain evidence="3">Duluth1</strain>
        <tissue evidence="3">Whole animal</tissue>
    </source>
</reference>